<accession>A0A645GXL2</accession>
<dbReference type="InterPro" id="IPR040591">
    <property type="entry name" value="RqcP2_RBD"/>
</dbReference>
<evidence type="ECO:0000259" key="1">
    <source>
        <dbReference type="SMART" id="SM00363"/>
    </source>
</evidence>
<protein>
    <recommendedName>
        <fullName evidence="1">RNA-binding S4 domain-containing protein</fullName>
    </recommendedName>
</protein>
<dbReference type="PROSITE" id="PS50889">
    <property type="entry name" value="S4"/>
    <property type="match status" value="1"/>
</dbReference>
<proteinExistence type="predicted"/>
<dbReference type="Pfam" id="PF01479">
    <property type="entry name" value="S4"/>
    <property type="match status" value="1"/>
</dbReference>
<reference evidence="2" key="1">
    <citation type="submission" date="2019-08" db="EMBL/GenBank/DDBJ databases">
        <authorList>
            <person name="Kucharzyk K."/>
            <person name="Murdoch R.W."/>
            <person name="Higgins S."/>
            <person name="Loffler F."/>
        </authorList>
    </citation>
    <scope>NUCLEOTIDE SEQUENCE</scope>
</reference>
<dbReference type="InterPro" id="IPR002942">
    <property type="entry name" value="S4_RNA-bd"/>
</dbReference>
<sequence>MGSLTGMGIKREAIGDILVYKEGADILVLREMAEFLLTNYAKAGRTYLELNLEDIEKITISEGNVVEKNHTVASLRLDNVIAAAFSISRSTAVNSIKAGIVFVNSMQTEKPEKIVNQGDKLVLRGKGKVIIKEIGGSTRKDRIFITLTIMK</sequence>
<dbReference type="SMART" id="SM00363">
    <property type="entry name" value="S4"/>
    <property type="match status" value="1"/>
</dbReference>
<comment type="caution">
    <text evidence="2">The sequence shown here is derived from an EMBL/GenBank/DDBJ whole genome shotgun (WGS) entry which is preliminary data.</text>
</comment>
<dbReference type="Gene3D" id="3.10.290.10">
    <property type="entry name" value="RNA-binding S4 domain"/>
    <property type="match status" value="1"/>
</dbReference>
<dbReference type="InterPro" id="IPR012677">
    <property type="entry name" value="Nucleotide-bd_a/b_plait_sf"/>
</dbReference>
<dbReference type="EMBL" id="VSSQ01078674">
    <property type="protein sequence ID" value="MPN28393.1"/>
    <property type="molecule type" value="Genomic_DNA"/>
</dbReference>
<dbReference type="Pfam" id="PF17774">
    <property type="entry name" value="YlmH_RBD"/>
    <property type="match status" value="1"/>
</dbReference>
<dbReference type="InterPro" id="IPR036986">
    <property type="entry name" value="S4_RNA-bd_sf"/>
</dbReference>
<dbReference type="Gene3D" id="3.30.70.330">
    <property type="match status" value="1"/>
</dbReference>
<dbReference type="AlphaFoldDB" id="A0A645GXL2"/>
<organism evidence="2">
    <name type="scientific">bioreactor metagenome</name>
    <dbReference type="NCBI Taxonomy" id="1076179"/>
    <lineage>
        <taxon>unclassified sequences</taxon>
        <taxon>metagenomes</taxon>
        <taxon>ecological metagenomes</taxon>
    </lineage>
</organism>
<name>A0A645GXL2_9ZZZZ</name>
<feature type="domain" description="RNA-binding S4" evidence="1">
    <location>
        <begin position="75"/>
        <end position="135"/>
    </location>
</feature>
<dbReference type="SUPFAM" id="SSF55174">
    <property type="entry name" value="Alpha-L RNA-binding motif"/>
    <property type="match status" value="1"/>
</dbReference>
<evidence type="ECO:0000313" key="2">
    <source>
        <dbReference type="EMBL" id="MPN28393.1"/>
    </source>
</evidence>
<gene>
    <name evidence="2" type="ORF">SDC9_175834</name>
</gene>
<dbReference type="GO" id="GO:0003723">
    <property type="term" value="F:RNA binding"/>
    <property type="evidence" value="ECO:0007669"/>
    <property type="project" value="InterPro"/>
</dbReference>
<dbReference type="CDD" id="cd00165">
    <property type="entry name" value="S4"/>
    <property type="match status" value="1"/>
</dbReference>